<dbReference type="AlphaFoldDB" id="A0A7J7IV90"/>
<evidence type="ECO:0000259" key="1">
    <source>
        <dbReference type="Pfam" id="PF16573"/>
    </source>
</evidence>
<proteinExistence type="predicted"/>
<gene>
    <name evidence="2" type="ORF">EB796_023961</name>
</gene>
<dbReference type="OrthoDB" id="258143at2759"/>
<dbReference type="Proteomes" id="UP000593567">
    <property type="component" value="Unassembled WGS sequence"/>
</dbReference>
<accession>A0A7J7IV90</accession>
<protein>
    <submittedName>
        <fullName evidence="2">CLP1</fullName>
    </submittedName>
</protein>
<dbReference type="Pfam" id="PF16573">
    <property type="entry name" value="CLP1_N"/>
    <property type="match status" value="1"/>
</dbReference>
<evidence type="ECO:0000313" key="3">
    <source>
        <dbReference type="Proteomes" id="UP000593567"/>
    </source>
</evidence>
<dbReference type="InterPro" id="IPR032324">
    <property type="entry name" value="Clp1_N"/>
</dbReference>
<feature type="domain" description="Clp1 N-terminal" evidence="1">
    <location>
        <begin position="12"/>
        <end position="71"/>
    </location>
</feature>
<evidence type="ECO:0000313" key="2">
    <source>
        <dbReference type="EMBL" id="KAF6017760.1"/>
    </source>
</evidence>
<name>A0A7J7IV90_BUGNE</name>
<comment type="caution">
    <text evidence="2">The sequence shown here is derived from an EMBL/GenBank/DDBJ whole genome shotgun (WGS) entry which is preliminary data.</text>
</comment>
<reference evidence="2" key="1">
    <citation type="submission" date="2020-06" db="EMBL/GenBank/DDBJ databases">
        <title>Draft genome of Bugula neritina, a colonial animal packing powerful symbionts and potential medicines.</title>
        <authorList>
            <person name="Rayko M."/>
        </authorList>
    </citation>
    <scope>NUCLEOTIDE SEQUENCE [LARGE SCALE GENOMIC DNA]</scope>
    <source>
        <strain evidence="2">Kwan_BN1</strain>
    </source>
</reference>
<organism evidence="2 3">
    <name type="scientific">Bugula neritina</name>
    <name type="common">Brown bryozoan</name>
    <name type="synonym">Sertularia neritina</name>
    <dbReference type="NCBI Taxonomy" id="10212"/>
    <lineage>
        <taxon>Eukaryota</taxon>
        <taxon>Metazoa</taxon>
        <taxon>Spiralia</taxon>
        <taxon>Lophotrochozoa</taxon>
        <taxon>Bryozoa</taxon>
        <taxon>Gymnolaemata</taxon>
        <taxon>Cheilostomatida</taxon>
        <taxon>Flustrina</taxon>
        <taxon>Buguloidea</taxon>
        <taxon>Bugulidae</taxon>
        <taxon>Bugula</taxon>
    </lineage>
</organism>
<sequence length="79" mass="8888">MAANTKEIIHDLEELNELRFEVASSGPATLELLTGEAEIFGTELIHNRVYTFHAAATCSVFTYKTCTVKISFADMYFHK</sequence>
<keyword evidence="3" id="KW-1185">Reference proteome</keyword>
<dbReference type="InterPro" id="IPR038239">
    <property type="entry name" value="Clp1_N_sf"/>
</dbReference>
<dbReference type="Gene3D" id="2.60.120.1030">
    <property type="entry name" value="Clp1, DNA binding domain"/>
    <property type="match status" value="1"/>
</dbReference>
<dbReference type="EMBL" id="VXIV02003364">
    <property type="protein sequence ID" value="KAF6017760.1"/>
    <property type="molecule type" value="Genomic_DNA"/>
</dbReference>